<keyword evidence="1" id="KW-0547">Nucleotide-binding</keyword>
<dbReference type="GO" id="GO:0009898">
    <property type="term" value="C:cytoplasmic side of plasma membrane"/>
    <property type="evidence" value="ECO:0007669"/>
    <property type="project" value="TreeGrafter"/>
</dbReference>
<evidence type="ECO:0000256" key="2">
    <source>
        <dbReference type="ARBA" id="ARBA00022840"/>
    </source>
</evidence>
<sequence length="291" mass="31735">MNDQAEALRNLVKQKNGLEASRGTRIITVTSGKGGVGKSNFSLNFAITLQRMGKKVLVFDADIGMANIDVLMGVSSTSHLYHLFKQDKTIWDIVQEGPAGLHFIAGGSGFKDLLELSEQEMKWFAGQIEKLHGMYDVILFDTGAGLSKETVTFIEAAQETIVVTTPEPTSITDAYALIKMVKAKGIDASFKLIVNRAGDKKEGRQTAEKISMAAERFLQVDLQTLGMIADDPNVSKAVKRQVPFTIAFPGTDASRGVEEIAKRFTESKQAATGTAQDGVKGFLHKMFRLSR</sequence>
<dbReference type="GO" id="GO:0051782">
    <property type="term" value="P:negative regulation of cell division"/>
    <property type="evidence" value="ECO:0007669"/>
    <property type="project" value="TreeGrafter"/>
</dbReference>
<dbReference type="PANTHER" id="PTHR43384:SF4">
    <property type="entry name" value="CELLULOSE BIOSYNTHESIS PROTEIN BCSQ-RELATED"/>
    <property type="match status" value="1"/>
</dbReference>
<reference evidence="4 5" key="1">
    <citation type="journal article" date="2014" name="Int. J. Syst. Evol. Microbiol.">
        <title>Complete genome sequence of Corynebacterium casei LMG S-19264T (=DSM 44701T), isolated from a smear-ripened cheese.</title>
        <authorList>
            <consortium name="US DOE Joint Genome Institute (JGI-PGF)"/>
            <person name="Walter F."/>
            <person name="Albersmeier A."/>
            <person name="Kalinowski J."/>
            <person name="Ruckert C."/>
        </authorList>
    </citation>
    <scope>NUCLEOTIDE SEQUENCE [LARGE SCALE GENOMIC DNA]</scope>
    <source>
        <strain evidence="4 5">CGMCC 1.15286</strain>
    </source>
</reference>
<accession>A0A917HJH8</accession>
<dbReference type="InterPro" id="IPR025669">
    <property type="entry name" value="AAA_dom"/>
</dbReference>
<evidence type="ECO:0000259" key="3">
    <source>
        <dbReference type="Pfam" id="PF13614"/>
    </source>
</evidence>
<proteinExistence type="predicted"/>
<evidence type="ECO:0000256" key="1">
    <source>
        <dbReference type="ARBA" id="ARBA00022741"/>
    </source>
</evidence>
<dbReference type="GO" id="GO:0005524">
    <property type="term" value="F:ATP binding"/>
    <property type="evidence" value="ECO:0007669"/>
    <property type="project" value="UniProtKB-KW"/>
</dbReference>
<dbReference type="PIRSF" id="PIRSF003092">
    <property type="entry name" value="MinD"/>
    <property type="match status" value="1"/>
</dbReference>
<feature type="domain" description="AAA" evidence="3">
    <location>
        <begin position="25"/>
        <end position="182"/>
    </location>
</feature>
<gene>
    <name evidence="4" type="ORF">GCM10010918_42280</name>
</gene>
<dbReference type="GO" id="GO:0016887">
    <property type="term" value="F:ATP hydrolysis activity"/>
    <property type="evidence" value="ECO:0007669"/>
    <property type="project" value="TreeGrafter"/>
</dbReference>
<evidence type="ECO:0000313" key="4">
    <source>
        <dbReference type="EMBL" id="GGG80656.1"/>
    </source>
</evidence>
<evidence type="ECO:0000313" key="5">
    <source>
        <dbReference type="Proteomes" id="UP000600247"/>
    </source>
</evidence>
<dbReference type="InterPro" id="IPR033875">
    <property type="entry name" value="FlhG"/>
</dbReference>
<dbReference type="InterPro" id="IPR027417">
    <property type="entry name" value="P-loop_NTPase"/>
</dbReference>
<dbReference type="Gene3D" id="3.40.50.300">
    <property type="entry name" value="P-loop containing nucleotide triphosphate hydrolases"/>
    <property type="match status" value="1"/>
</dbReference>
<dbReference type="SUPFAM" id="SSF52540">
    <property type="entry name" value="P-loop containing nucleoside triphosphate hydrolases"/>
    <property type="match status" value="1"/>
</dbReference>
<keyword evidence="5" id="KW-1185">Reference proteome</keyword>
<dbReference type="InterPro" id="IPR025501">
    <property type="entry name" value="MinD_FleN"/>
</dbReference>
<name>A0A917HJH8_9BACL</name>
<dbReference type="GO" id="GO:0005829">
    <property type="term" value="C:cytosol"/>
    <property type="evidence" value="ECO:0007669"/>
    <property type="project" value="TreeGrafter"/>
</dbReference>
<dbReference type="PANTHER" id="PTHR43384">
    <property type="entry name" value="SEPTUM SITE-DETERMINING PROTEIN MIND HOMOLOG, CHLOROPLASTIC-RELATED"/>
    <property type="match status" value="1"/>
</dbReference>
<protein>
    <submittedName>
        <fullName evidence="4">Site-determining protein</fullName>
    </submittedName>
</protein>
<dbReference type="CDD" id="cd02038">
    <property type="entry name" value="FlhG-like"/>
    <property type="match status" value="1"/>
</dbReference>
<dbReference type="EMBL" id="BMHY01000009">
    <property type="protein sequence ID" value="GGG80656.1"/>
    <property type="molecule type" value="Genomic_DNA"/>
</dbReference>
<dbReference type="RefSeq" id="WP_188891187.1">
    <property type="nucleotide sequence ID" value="NZ_BMHY01000009.1"/>
</dbReference>
<keyword evidence="2" id="KW-0067">ATP-binding</keyword>
<comment type="caution">
    <text evidence="4">The sequence shown here is derived from an EMBL/GenBank/DDBJ whole genome shotgun (WGS) entry which is preliminary data.</text>
</comment>
<dbReference type="AlphaFoldDB" id="A0A917HJH8"/>
<organism evidence="4 5">
    <name type="scientific">Paenibacillus radicis</name>
    <name type="common">ex Gao et al. 2016</name>
    <dbReference type="NCBI Taxonomy" id="1737354"/>
    <lineage>
        <taxon>Bacteria</taxon>
        <taxon>Bacillati</taxon>
        <taxon>Bacillota</taxon>
        <taxon>Bacilli</taxon>
        <taxon>Bacillales</taxon>
        <taxon>Paenibacillaceae</taxon>
        <taxon>Paenibacillus</taxon>
    </lineage>
</organism>
<dbReference type="Pfam" id="PF13614">
    <property type="entry name" value="AAA_31"/>
    <property type="match status" value="1"/>
</dbReference>
<dbReference type="InterPro" id="IPR050625">
    <property type="entry name" value="ParA/MinD_ATPase"/>
</dbReference>
<dbReference type="Proteomes" id="UP000600247">
    <property type="component" value="Unassembled WGS sequence"/>
</dbReference>